<keyword evidence="2" id="KW-0808">Transferase</keyword>
<reference evidence="2 3" key="1">
    <citation type="submission" date="2018-03" db="EMBL/GenBank/DDBJ databases">
        <title>Genomic Encyclopedia of Archaeal and Bacterial Type Strains, Phase II (KMG-II): from individual species to whole genera.</title>
        <authorList>
            <person name="Goeker M."/>
        </authorList>
    </citation>
    <scope>NUCLEOTIDE SEQUENCE [LARGE SCALE GENOMIC DNA]</scope>
    <source>
        <strain evidence="2 3">DSM 29328</strain>
    </source>
</reference>
<dbReference type="OrthoDB" id="9800982at2"/>
<evidence type="ECO:0000313" key="3">
    <source>
        <dbReference type="Proteomes" id="UP000239480"/>
    </source>
</evidence>
<organism evidence="2 3">
    <name type="scientific">Aliiruegeria haliotis</name>
    <dbReference type="NCBI Taxonomy" id="1280846"/>
    <lineage>
        <taxon>Bacteria</taxon>
        <taxon>Pseudomonadati</taxon>
        <taxon>Pseudomonadota</taxon>
        <taxon>Alphaproteobacteria</taxon>
        <taxon>Rhodobacterales</taxon>
        <taxon>Roseobacteraceae</taxon>
        <taxon>Aliiruegeria</taxon>
    </lineage>
</organism>
<dbReference type="EMBL" id="PVTD01000002">
    <property type="protein sequence ID" value="PRY25201.1"/>
    <property type="molecule type" value="Genomic_DNA"/>
</dbReference>
<dbReference type="Gene3D" id="3.40.50.300">
    <property type="entry name" value="P-loop containing nucleotide triphosphate hydrolases"/>
    <property type="match status" value="1"/>
</dbReference>
<dbReference type="GO" id="GO:0016301">
    <property type="term" value="F:kinase activity"/>
    <property type="evidence" value="ECO:0007669"/>
    <property type="project" value="UniProtKB-KW"/>
</dbReference>
<feature type="region of interest" description="Disordered" evidence="1">
    <location>
        <begin position="49"/>
        <end position="74"/>
    </location>
</feature>
<dbReference type="RefSeq" id="WP_146136652.1">
    <property type="nucleotide sequence ID" value="NZ_PVTD01000002.1"/>
</dbReference>
<proteinExistence type="predicted"/>
<name>A0A2T0RVJ6_9RHOB</name>
<dbReference type="Proteomes" id="UP000239480">
    <property type="component" value="Unassembled WGS sequence"/>
</dbReference>
<dbReference type="AlphaFoldDB" id="A0A2T0RVJ6"/>
<keyword evidence="3" id="KW-1185">Reference proteome</keyword>
<protein>
    <submittedName>
        <fullName evidence="2">Thymidylate kinase</fullName>
    </submittedName>
</protein>
<evidence type="ECO:0000256" key="1">
    <source>
        <dbReference type="SAM" id="MobiDB-lite"/>
    </source>
</evidence>
<evidence type="ECO:0000313" key="2">
    <source>
        <dbReference type="EMBL" id="PRY25201.1"/>
    </source>
</evidence>
<gene>
    <name evidence="2" type="ORF">CLV78_102378</name>
</gene>
<dbReference type="InterPro" id="IPR027417">
    <property type="entry name" value="P-loop_NTPase"/>
</dbReference>
<keyword evidence="2" id="KW-0418">Kinase</keyword>
<accession>A0A2T0RVJ6</accession>
<sequence>MTDADSAAFVPTAGSVLELIGPPASGKTTLALAVAAELRQRGTPVNLQVSARPGEVPGDTLEPGAALNDSAPRPRSRAAKLGDILRDALGTTARDPLAAALLELMPLSGSLNALRRRRYLASLAAGQGTGLTLRDQGYLCAVAGLALDSGRTDEAILNKALRLIPLPDVTVWIDVAPDVTAARLRDRLSQQGRAARLLERTPDANPALARVFDTIMSLLERDGKCVVRVCGEAWTDFEAAVPVIVSAALDRGPKASVKVGPK</sequence>
<dbReference type="SUPFAM" id="SSF52540">
    <property type="entry name" value="P-loop containing nucleoside triphosphate hydrolases"/>
    <property type="match status" value="1"/>
</dbReference>
<comment type="caution">
    <text evidence="2">The sequence shown here is derived from an EMBL/GenBank/DDBJ whole genome shotgun (WGS) entry which is preliminary data.</text>
</comment>